<dbReference type="SMART" id="SM00862">
    <property type="entry name" value="Trans_reg_C"/>
    <property type="match status" value="1"/>
</dbReference>
<name>A0ABQ0PZB1_9PROT</name>
<dbReference type="PANTHER" id="PTHR48111:SF76">
    <property type="entry name" value="TWO-COMPONENT RESPONSE REGULATOR"/>
    <property type="match status" value="1"/>
</dbReference>
<dbReference type="PANTHER" id="PTHR48111">
    <property type="entry name" value="REGULATOR OF RPOS"/>
    <property type="match status" value="1"/>
</dbReference>
<dbReference type="RefSeq" id="WP_264814539.1">
    <property type="nucleotide sequence ID" value="NZ_BAPV01000004.1"/>
</dbReference>
<dbReference type="PROSITE" id="PS51755">
    <property type="entry name" value="OMPR_PHOB"/>
    <property type="match status" value="1"/>
</dbReference>
<dbReference type="InterPro" id="IPR001867">
    <property type="entry name" value="OmpR/PhoB-type_DNA-bd"/>
</dbReference>
<sequence>MIPDHSPSIVPLEVPSKARILFVEDDDTLAKEVVEELAARGFSVSHVSTGQAGLEAATSEAYDLMVLDRMLPLLDGLSVIEKLRGQNVQSPVLVLSALSAVDDRVTGLKAGGDDYLTKPFAMDELVARIEALLRRPNDTRATTLRVGPLDMDLIDRTVTREGRDIELLPREFRLLEYLMRRPNQVLTRTMLLEDVWNYRFIPQTNLVDVHIGKLRRKVDGTGETPLIHSIRGSGFMLRVSH</sequence>
<dbReference type="CDD" id="cd00383">
    <property type="entry name" value="trans_reg_C"/>
    <property type="match status" value="1"/>
</dbReference>
<protein>
    <submittedName>
        <fullName evidence="6">Two component response regulator</fullName>
    </submittedName>
</protein>
<dbReference type="Gene3D" id="3.40.50.2300">
    <property type="match status" value="1"/>
</dbReference>
<organism evidence="6 7">
    <name type="scientific">Asaia krungthepensis NRIC 0535</name>
    <dbReference type="NCBI Taxonomy" id="1307925"/>
    <lineage>
        <taxon>Bacteria</taxon>
        <taxon>Pseudomonadati</taxon>
        <taxon>Pseudomonadota</taxon>
        <taxon>Alphaproteobacteria</taxon>
        <taxon>Acetobacterales</taxon>
        <taxon>Acetobacteraceae</taxon>
        <taxon>Asaia</taxon>
    </lineage>
</organism>
<feature type="DNA-binding region" description="OmpR/PhoB-type" evidence="3">
    <location>
        <begin position="141"/>
        <end position="239"/>
    </location>
</feature>
<keyword evidence="1 3" id="KW-0238">DNA-binding</keyword>
<evidence type="ECO:0000313" key="7">
    <source>
        <dbReference type="Proteomes" id="UP001062776"/>
    </source>
</evidence>
<reference evidence="6" key="1">
    <citation type="submission" date="2013-04" db="EMBL/GenBank/DDBJ databases">
        <title>The genome sequencing project of 58 acetic acid bacteria.</title>
        <authorList>
            <person name="Okamoto-Kainuma A."/>
            <person name="Ishikawa M."/>
            <person name="Umino S."/>
            <person name="Koizumi Y."/>
            <person name="Shiwa Y."/>
            <person name="Yoshikawa H."/>
            <person name="Matsutani M."/>
            <person name="Matsushita K."/>
        </authorList>
    </citation>
    <scope>NUCLEOTIDE SEQUENCE</scope>
    <source>
        <strain evidence="6">NRIC 0535</strain>
    </source>
</reference>
<evidence type="ECO:0000313" key="6">
    <source>
        <dbReference type="EMBL" id="GBQ85321.1"/>
    </source>
</evidence>
<proteinExistence type="predicted"/>
<evidence type="ECO:0000256" key="3">
    <source>
        <dbReference type="PROSITE-ProRule" id="PRU01091"/>
    </source>
</evidence>
<dbReference type="EMBL" id="BAPV01000004">
    <property type="protein sequence ID" value="GBQ85321.1"/>
    <property type="molecule type" value="Genomic_DNA"/>
</dbReference>
<dbReference type="InterPro" id="IPR036388">
    <property type="entry name" value="WH-like_DNA-bd_sf"/>
</dbReference>
<feature type="modified residue" description="4-aspartylphosphate" evidence="2">
    <location>
        <position position="68"/>
    </location>
</feature>
<dbReference type="SUPFAM" id="SSF52172">
    <property type="entry name" value="CheY-like"/>
    <property type="match status" value="1"/>
</dbReference>
<dbReference type="Gene3D" id="6.10.250.690">
    <property type="match status" value="1"/>
</dbReference>
<dbReference type="PROSITE" id="PS50110">
    <property type="entry name" value="RESPONSE_REGULATORY"/>
    <property type="match status" value="1"/>
</dbReference>
<dbReference type="Proteomes" id="UP001062776">
    <property type="component" value="Unassembled WGS sequence"/>
</dbReference>
<dbReference type="Pfam" id="PF00486">
    <property type="entry name" value="Trans_reg_C"/>
    <property type="match status" value="1"/>
</dbReference>
<feature type="domain" description="OmpR/PhoB-type" evidence="5">
    <location>
        <begin position="141"/>
        <end position="239"/>
    </location>
</feature>
<comment type="caution">
    <text evidence="6">The sequence shown here is derived from an EMBL/GenBank/DDBJ whole genome shotgun (WGS) entry which is preliminary data.</text>
</comment>
<keyword evidence="2" id="KW-0597">Phosphoprotein</keyword>
<dbReference type="InterPro" id="IPR001789">
    <property type="entry name" value="Sig_transdc_resp-reg_receiver"/>
</dbReference>
<feature type="domain" description="Response regulatory" evidence="4">
    <location>
        <begin position="19"/>
        <end position="133"/>
    </location>
</feature>
<gene>
    <name evidence="6" type="ORF">AA0535_0733</name>
</gene>
<dbReference type="SMART" id="SM00448">
    <property type="entry name" value="REC"/>
    <property type="match status" value="1"/>
</dbReference>
<evidence type="ECO:0000256" key="1">
    <source>
        <dbReference type="ARBA" id="ARBA00023125"/>
    </source>
</evidence>
<dbReference type="InterPro" id="IPR011006">
    <property type="entry name" value="CheY-like_superfamily"/>
</dbReference>
<keyword evidence="7" id="KW-1185">Reference proteome</keyword>
<dbReference type="Gene3D" id="1.10.10.10">
    <property type="entry name" value="Winged helix-like DNA-binding domain superfamily/Winged helix DNA-binding domain"/>
    <property type="match status" value="1"/>
</dbReference>
<dbReference type="InterPro" id="IPR039420">
    <property type="entry name" value="WalR-like"/>
</dbReference>
<evidence type="ECO:0000259" key="4">
    <source>
        <dbReference type="PROSITE" id="PS50110"/>
    </source>
</evidence>
<evidence type="ECO:0000256" key="2">
    <source>
        <dbReference type="PROSITE-ProRule" id="PRU00169"/>
    </source>
</evidence>
<accession>A0ABQ0PZB1</accession>
<evidence type="ECO:0000259" key="5">
    <source>
        <dbReference type="PROSITE" id="PS51755"/>
    </source>
</evidence>
<dbReference type="Pfam" id="PF00072">
    <property type="entry name" value="Response_reg"/>
    <property type="match status" value="1"/>
</dbReference>